<feature type="transmembrane region" description="Helical" evidence="1">
    <location>
        <begin position="210"/>
        <end position="231"/>
    </location>
</feature>
<evidence type="ECO:0000256" key="1">
    <source>
        <dbReference type="SAM" id="Phobius"/>
    </source>
</evidence>
<evidence type="ECO:0000313" key="2">
    <source>
        <dbReference type="EMBL" id="GGB11655.1"/>
    </source>
</evidence>
<dbReference type="EMBL" id="BMGB01000002">
    <property type="protein sequence ID" value="GGB11655.1"/>
    <property type="molecule type" value="Genomic_DNA"/>
</dbReference>
<protein>
    <submittedName>
        <fullName evidence="2">Uncharacterized protein</fullName>
    </submittedName>
</protein>
<keyword evidence="1" id="KW-0472">Membrane</keyword>
<keyword evidence="1" id="KW-0812">Transmembrane</keyword>
<comment type="caution">
    <text evidence="2">The sequence shown here is derived from an EMBL/GenBank/DDBJ whole genome shotgun (WGS) entry which is preliminary data.</text>
</comment>
<sequence length="264" mass="27410">MSDVDVIRNSILTACERASQAIDEMEANGPGIIRQGAEWIVKRAGIPPILDKIAEDQIVRIFTEQLQNFVSFARNTVMVMRFVADNMGSPDALRAAATTLGGIGTNASTLNEEVSKEYLLAADPSNWSENYQYSVAIDKQPDAVARVATYTDGMSGALDAMANAIESFYGEAAGIILGGAGAYIGLVGAVVGVALCFTGAGAIVGLPMAIVSALGALVSAAGAMVSVYNMITGTMQNINEQIGALEGSVIDDSGADSWHQPVLG</sequence>
<name>A0A916SPM1_9MICO</name>
<dbReference type="RefSeq" id="WP_188511357.1">
    <property type="nucleotide sequence ID" value="NZ_BMGB01000002.1"/>
</dbReference>
<evidence type="ECO:0000313" key="3">
    <source>
        <dbReference type="Proteomes" id="UP000606922"/>
    </source>
</evidence>
<reference evidence="2" key="2">
    <citation type="submission" date="2020-09" db="EMBL/GenBank/DDBJ databases">
        <authorList>
            <person name="Sun Q."/>
            <person name="Zhou Y."/>
        </authorList>
    </citation>
    <scope>NUCLEOTIDE SEQUENCE</scope>
    <source>
        <strain evidence="2">CGMCC 1.12813</strain>
    </source>
</reference>
<feature type="transmembrane region" description="Helical" evidence="1">
    <location>
        <begin position="183"/>
        <end position="204"/>
    </location>
</feature>
<keyword evidence="1" id="KW-1133">Transmembrane helix</keyword>
<dbReference type="AlphaFoldDB" id="A0A916SPM1"/>
<organism evidence="2 3">
    <name type="scientific">Conyzicola nivalis</name>
    <dbReference type="NCBI Taxonomy" id="1477021"/>
    <lineage>
        <taxon>Bacteria</taxon>
        <taxon>Bacillati</taxon>
        <taxon>Actinomycetota</taxon>
        <taxon>Actinomycetes</taxon>
        <taxon>Micrococcales</taxon>
        <taxon>Microbacteriaceae</taxon>
        <taxon>Conyzicola</taxon>
    </lineage>
</organism>
<accession>A0A916SPM1</accession>
<keyword evidence="3" id="KW-1185">Reference proteome</keyword>
<reference evidence="2" key="1">
    <citation type="journal article" date="2014" name="Int. J. Syst. Evol. Microbiol.">
        <title>Complete genome sequence of Corynebacterium casei LMG S-19264T (=DSM 44701T), isolated from a smear-ripened cheese.</title>
        <authorList>
            <consortium name="US DOE Joint Genome Institute (JGI-PGF)"/>
            <person name="Walter F."/>
            <person name="Albersmeier A."/>
            <person name="Kalinowski J."/>
            <person name="Ruckert C."/>
        </authorList>
    </citation>
    <scope>NUCLEOTIDE SEQUENCE</scope>
    <source>
        <strain evidence="2">CGMCC 1.12813</strain>
    </source>
</reference>
<dbReference type="Proteomes" id="UP000606922">
    <property type="component" value="Unassembled WGS sequence"/>
</dbReference>
<gene>
    <name evidence="2" type="ORF">GCM10010979_27470</name>
</gene>
<proteinExistence type="predicted"/>